<dbReference type="SUPFAM" id="SSF81665">
    <property type="entry name" value="Calcium ATPase, transmembrane domain M"/>
    <property type="match status" value="1"/>
</dbReference>
<dbReference type="Pfam" id="PF16212">
    <property type="entry name" value="PhoLip_ATPase_C"/>
    <property type="match status" value="1"/>
</dbReference>
<dbReference type="SUPFAM" id="SSF56784">
    <property type="entry name" value="HAD-like"/>
    <property type="match status" value="1"/>
</dbReference>
<dbReference type="Pfam" id="PF00122">
    <property type="entry name" value="E1-E2_ATPase"/>
    <property type="match status" value="1"/>
</dbReference>
<evidence type="ECO:0000256" key="15">
    <source>
        <dbReference type="SAM" id="MobiDB-lite"/>
    </source>
</evidence>
<feature type="compositionally biased region" description="Low complexity" evidence="15">
    <location>
        <begin position="322"/>
        <end position="342"/>
    </location>
</feature>
<dbReference type="SFLD" id="SFLDG00002">
    <property type="entry name" value="C1.7:_P-type_atpase_like"/>
    <property type="match status" value="1"/>
</dbReference>
<dbReference type="Gene3D" id="2.70.150.10">
    <property type="entry name" value="Calcium-transporting ATPase, cytoplasmic transduction domain A"/>
    <property type="match status" value="1"/>
</dbReference>
<dbReference type="InterPro" id="IPR006594">
    <property type="entry name" value="LisH"/>
</dbReference>
<dbReference type="InterPro" id="IPR023299">
    <property type="entry name" value="ATPase_P-typ_cyto_dom_N"/>
</dbReference>
<evidence type="ECO:0000256" key="7">
    <source>
        <dbReference type="ARBA" id="ARBA00022741"/>
    </source>
</evidence>
<gene>
    <name evidence="21" type="ORF">BASA50_001664</name>
</gene>
<keyword evidence="11 16" id="KW-1133">Transmembrane helix</keyword>
<accession>A0ABQ8FRH2</accession>
<evidence type="ECO:0000313" key="22">
    <source>
        <dbReference type="Proteomes" id="UP001648503"/>
    </source>
</evidence>
<dbReference type="PROSITE" id="PS00154">
    <property type="entry name" value="ATPASE_E1_E2"/>
    <property type="match status" value="1"/>
</dbReference>
<evidence type="ECO:0000256" key="2">
    <source>
        <dbReference type="ARBA" id="ARBA00008109"/>
    </source>
</evidence>
<comment type="catalytic activity">
    <reaction evidence="14">
        <text>a 1,2-diacyl-sn-glycero-3-phosphoethanolamine(out) + ATP + H2O = a 1,2-diacyl-sn-glycero-3-phosphoethanolamine(in) + ADP + phosphate + H(+)</text>
        <dbReference type="Rhea" id="RHEA:66132"/>
        <dbReference type="ChEBI" id="CHEBI:15377"/>
        <dbReference type="ChEBI" id="CHEBI:15378"/>
        <dbReference type="ChEBI" id="CHEBI:30616"/>
        <dbReference type="ChEBI" id="CHEBI:43474"/>
        <dbReference type="ChEBI" id="CHEBI:64612"/>
        <dbReference type="ChEBI" id="CHEBI:456216"/>
    </reaction>
    <physiologicalReaction direction="left-to-right" evidence="14">
        <dbReference type="Rhea" id="RHEA:66133"/>
    </physiologicalReaction>
</comment>
<evidence type="ECO:0000259" key="18">
    <source>
        <dbReference type="Pfam" id="PF09398"/>
    </source>
</evidence>
<dbReference type="SFLD" id="SFLDS00003">
    <property type="entry name" value="Haloacid_Dehalogenase"/>
    <property type="match status" value="1"/>
</dbReference>
<dbReference type="Pfam" id="PF16209">
    <property type="entry name" value="PhoLip_ATPase_N"/>
    <property type="match status" value="1"/>
</dbReference>
<dbReference type="Proteomes" id="UP001648503">
    <property type="component" value="Unassembled WGS sequence"/>
</dbReference>
<comment type="similarity">
    <text evidence="2">Belongs to the cation transport ATPase (P-type) (TC 3.A.3) family. Type IV subfamily.</text>
</comment>
<dbReference type="InterPro" id="IPR001757">
    <property type="entry name" value="P_typ_ATPase"/>
</dbReference>
<dbReference type="PANTHER" id="PTHR24092:SF180">
    <property type="entry name" value="PHOSPHOLIPID-TRANSPORTING ATPASE DNF1-RELATED"/>
    <property type="match status" value="1"/>
</dbReference>
<feature type="domain" description="P-type ATPase C-terminal" evidence="20">
    <location>
        <begin position="1431"/>
        <end position="1676"/>
    </location>
</feature>
<dbReference type="InterPro" id="IPR018303">
    <property type="entry name" value="ATPase_P-typ_P_site"/>
</dbReference>
<dbReference type="PANTHER" id="PTHR24092">
    <property type="entry name" value="PROBABLE PHOSPHOLIPID-TRANSPORTING ATPASE"/>
    <property type="match status" value="1"/>
</dbReference>
<evidence type="ECO:0000313" key="21">
    <source>
        <dbReference type="EMBL" id="KAH6601394.1"/>
    </source>
</evidence>
<feature type="region of interest" description="Disordered" evidence="15">
    <location>
        <begin position="577"/>
        <end position="615"/>
    </location>
</feature>
<evidence type="ECO:0000256" key="8">
    <source>
        <dbReference type="ARBA" id="ARBA00022840"/>
    </source>
</evidence>
<comment type="catalytic activity">
    <reaction evidence="13">
        <text>ATP + H2O + phospholipidSide 1 = ADP + phosphate + phospholipidSide 2.</text>
        <dbReference type="EC" id="7.6.2.1"/>
    </reaction>
</comment>
<protein>
    <recommendedName>
        <fullName evidence="3">P-type phospholipid transporter</fullName>
        <ecNumber evidence="3">7.6.2.1</ecNumber>
    </recommendedName>
</protein>
<feature type="region of interest" description="Disordered" evidence="15">
    <location>
        <begin position="1955"/>
        <end position="1976"/>
    </location>
</feature>
<dbReference type="Gene3D" id="3.40.50.1000">
    <property type="entry name" value="HAD superfamily/HAD-like"/>
    <property type="match status" value="2"/>
</dbReference>
<dbReference type="InterPro" id="IPR059000">
    <property type="entry name" value="ATPase_P-type_domA"/>
</dbReference>
<evidence type="ECO:0000256" key="14">
    <source>
        <dbReference type="ARBA" id="ARBA00049128"/>
    </source>
</evidence>
<name>A0ABQ8FRH2_9FUNG</name>
<dbReference type="SUPFAM" id="SSF81653">
    <property type="entry name" value="Calcium ATPase, transduction domain A"/>
    <property type="match status" value="1"/>
</dbReference>
<keyword evidence="10" id="KW-1278">Translocase</keyword>
<feature type="compositionally biased region" description="Low complexity" evidence="15">
    <location>
        <begin position="191"/>
        <end position="208"/>
    </location>
</feature>
<dbReference type="InterPro" id="IPR023214">
    <property type="entry name" value="HAD_sf"/>
</dbReference>
<feature type="transmembrane region" description="Helical" evidence="16">
    <location>
        <begin position="1608"/>
        <end position="1629"/>
    </location>
</feature>
<dbReference type="InterPro" id="IPR032630">
    <property type="entry name" value="P_typ_ATPase_c"/>
</dbReference>
<feature type="compositionally biased region" description="Polar residues" evidence="15">
    <location>
        <begin position="210"/>
        <end position="220"/>
    </location>
</feature>
<evidence type="ECO:0000256" key="10">
    <source>
        <dbReference type="ARBA" id="ARBA00022967"/>
    </source>
</evidence>
<feature type="compositionally biased region" description="Low complexity" evidence="15">
    <location>
        <begin position="261"/>
        <end position="277"/>
    </location>
</feature>
<feature type="domain" description="P-type ATPase A" evidence="17">
    <location>
        <begin position="625"/>
        <end position="684"/>
    </location>
</feature>
<comment type="subcellular location">
    <subcellularLocation>
        <location evidence="1">Endomembrane system</location>
        <topology evidence="1">Multi-pass membrane protein</topology>
    </subcellularLocation>
</comment>
<keyword evidence="12 16" id="KW-0472">Membrane</keyword>
<dbReference type="PRINTS" id="PR00119">
    <property type="entry name" value="CATATPASE"/>
</dbReference>
<dbReference type="InterPro" id="IPR044492">
    <property type="entry name" value="P_typ_ATPase_HD_dom"/>
</dbReference>
<dbReference type="Pfam" id="PF09398">
    <property type="entry name" value="FOP_dimer"/>
    <property type="match status" value="1"/>
</dbReference>
<dbReference type="EMBL" id="JAFCIX010000010">
    <property type="protein sequence ID" value="KAH6601394.1"/>
    <property type="molecule type" value="Genomic_DNA"/>
</dbReference>
<sequence>MASTFVSLNPPTSCTNTPATVDMAPLKTMVSDSLARRGVLASLKAQLRAAVFNTLYEEQGTHHSTLGSTTSHKDIMALAGSEKGRLALDMVREFLIFYKLEQTLLVFNPECGLDDARVDSAMLLKKSGLPTSTTVNKPVLLALIEASVANETRILTKMATPSTPPIPARSSFNAGVSPTLVSTTPSLFTSSVVSSGTGSPSPPAVGSGQPHRTPNVGSSANNEGVAVALQHPLPPKPNISAQTSQSLAIHPKPSLLPILTASQPPSQPASQPAVPSASLTVDAGKMVPPKPDAAAPTNALSTNIRNTHTELGQNSPDTNNFSFSTRVHSRSSQSRSNTNNPSDATGISHVDTPFSQHFPVMTLPTKNGNLKGDLDNDGDSAHSSYDTSTVNTISLVSIASTRTNKTSIANLQAAATNLQAAATNLPVAQRVCSAKSKKTIVWLPSTYQRHLRRTSSPPIPPIAISFVAAAPPTRLMYSLFPWRRTPKETHRRVFVNLSLPAKLASSDGTPLIHFPSNRIRTSKYTPLTFIPKNLSEQFRRAVPIFTVASTAWLPAIPLIVIISISAIKDLIEDSRRQASDKRLNQSKTLALSGTQNSNYPLPKKPTYKPKGDTQQNNPYDFISPYTSIQTDVGWVPITWDNLKVGDIVMISANESIPADLVLLASSDSTGIAFVETKNLDGETNLKAVEAIPDTAHLRMAEDCRSLCFVLESEPPNINLYSQSGSILVFPRPINPSTGLQSSDAMPLDAAKEISQNLGNMDTPLGINSKVYTGARLTPVNIQNILLRGSVLKNVDFVIGVVLFTGSDTKVVLNSGVTPSKRSNVEKNADIQVVINFVILVVLAAIIAINEGSAFKRLDQRIGILNYENIGIDRRLVLFGASIIMMQNIVPISLYVSLELMKSLQSYFIYQDLDMYDAEANESCIPKSWNITDDLGQIEFLFSDKTGTLTQNKMEFRRCTINGVVYGKGFTDISADQSQMSSENLRQLTASRVATMLKQMELVYVNPMMAKDLSFIDDVLFDDYTSNETQRRHIVDMFTILAVCHTVPTPVHHPTKMLLYSAQSPDEGALVSGAKDVGVTFERRELNKLFVNVFGQVQSFIVLHVLEFNSSRKRMSVIVRNEKQQLILMTKGADSIIYSRLAPGQEKDKLITLEHLSNFASEGLRTLCIAQRIISEEEYSEWLVIQREASVSLTDREQLLDAAAELIEQNLVLMGATAIEDRLQDGVPQTISTLREAGIRIWVLTGDKLETAINIGYSSNLLSKDMTLLVMSGTSMDEISYQIDQALGYFVAAPRTQSSVWNVLKAGLYSLINPIWRRMMPRTAARAEKRAKISQIVPPANMSFAMVIDGVSLEHALSNARLREMLLQLSVLCKSIICCRVSPKQKAQVVQLVQDGLGAMCLSIGDGANDVSMIQQAQVGVGIFGKEGCQAAQASDFVICQFRFLSKLLLVHGHWSYYRISESILNFFFKNIAWVVTLFWYQCFSGYTGIILFDYNYILLFNLIFTAAPPLLMGILDQDVSESQILAFPQIYKIGIAQYFFSFKRFMLFVVEATYQSFICYYFAHMTYGHTSSLGGYSSDRLVLGTAAAVNAIVVINITLALNIRSWMVYGMLAMFISSISFFIYVPVVAIFGRGSIRGVVQVLFLDPRLYLELVVTIVACLIPRVTLNYMRLIATPTDLDIVREIKVTGLKDMSSPESPAKRKKSRKAARNSIPCISTIDRGGSISSWSRTHVQDLNAILGKSDSKTSESDTIEMAPVRDVGSARKRASHPPHIYRCRSLRSGALGKPEPPPASTFKTDGVVGDKKCLSLNRLVFNQHPSEAAPNMNSPRADTINTGESLAISDGMSSAGQVHHPLLNNPHSPILVGRASPDLLGLNRRKSSVFVRYADEHYTEVLDQIQHMGQSPRVVDDHISRPASRSMSILSSSYEEDAEPWTGFAYAMDESPTNRRASVLITSPVNTRQEQDPNLSTRRFSE</sequence>
<dbReference type="NCBIfam" id="TIGR01494">
    <property type="entry name" value="ATPase_P-type"/>
    <property type="match status" value="1"/>
</dbReference>
<feature type="transmembrane region" description="Helical" evidence="16">
    <location>
        <begin position="1496"/>
        <end position="1515"/>
    </location>
</feature>
<feature type="region of interest" description="Disordered" evidence="15">
    <location>
        <begin position="256"/>
        <end position="277"/>
    </location>
</feature>
<dbReference type="SFLD" id="SFLDF00027">
    <property type="entry name" value="p-type_atpase"/>
    <property type="match status" value="1"/>
</dbReference>
<evidence type="ECO:0000256" key="3">
    <source>
        <dbReference type="ARBA" id="ARBA00012189"/>
    </source>
</evidence>
<evidence type="ECO:0000256" key="5">
    <source>
        <dbReference type="ARBA" id="ARBA00022692"/>
    </source>
</evidence>
<feature type="transmembrane region" description="Helical" evidence="16">
    <location>
        <begin position="1583"/>
        <end position="1601"/>
    </location>
</feature>
<evidence type="ECO:0000256" key="16">
    <source>
        <dbReference type="SAM" id="Phobius"/>
    </source>
</evidence>
<dbReference type="Pfam" id="PF13246">
    <property type="entry name" value="Cation_ATPase"/>
    <property type="match status" value="1"/>
</dbReference>
<evidence type="ECO:0000259" key="20">
    <source>
        <dbReference type="Pfam" id="PF16212"/>
    </source>
</evidence>
<proteinExistence type="inferred from homology"/>
<evidence type="ECO:0000256" key="6">
    <source>
        <dbReference type="ARBA" id="ARBA00022723"/>
    </source>
</evidence>
<keyword evidence="6" id="KW-0479">Metal-binding</keyword>
<feature type="domain" description="P-type ATPase N-terminal" evidence="19">
    <location>
        <begin position="513"/>
        <end position="546"/>
    </location>
</feature>
<dbReference type="InterPro" id="IPR006539">
    <property type="entry name" value="P-type_ATPase_IV"/>
</dbReference>
<evidence type="ECO:0000256" key="12">
    <source>
        <dbReference type="ARBA" id="ARBA00023136"/>
    </source>
</evidence>
<keyword evidence="7" id="KW-0547">Nucleotide-binding</keyword>
<dbReference type="Gene3D" id="1.20.1110.10">
    <property type="entry name" value="Calcium-transporting ATPase, transmembrane domain"/>
    <property type="match status" value="1"/>
</dbReference>
<feature type="compositionally biased region" description="Polar residues" evidence="15">
    <location>
        <begin position="585"/>
        <end position="598"/>
    </location>
</feature>
<dbReference type="Gene3D" id="3.40.1110.10">
    <property type="entry name" value="Calcium-transporting ATPase, cytoplasmic domain N"/>
    <property type="match status" value="2"/>
</dbReference>
<dbReference type="InterPro" id="IPR023298">
    <property type="entry name" value="ATPase_P-typ_TM_dom_sf"/>
</dbReference>
<dbReference type="Gene3D" id="1.20.960.40">
    <property type="match status" value="1"/>
</dbReference>
<feature type="region of interest" description="Disordered" evidence="15">
    <location>
        <begin position="191"/>
        <end position="220"/>
    </location>
</feature>
<feature type="domain" description="FGFR1 oncogene partner (FOP) N-terminal dimerisation" evidence="18">
    <location>
        <begin position="82"/>
        <end position="144"/>
    </location>
</feature>
<feature type="transmembrane region" description="Helical" evidence="16">
    <location>
        <begin position="875"/>
        <end position="897"/>
    </location>
</feature>
<evidence type="ECO:0000256" key="11">
    <source>
        <dbReference type="ARBA" id="ARBA00022989"/>
    </source>
</evidence>
<feature type="region of interest" description="Disordered" evidence="15">
    <location>
        <begin position="308"/>
        <end position="357"/>
    </location>
</feature>
<evidence type="ECO:0000256" key="9">
    <source>
        <dbReference type="ARBA" id="ARBA00022842"/>
    </source>
</evidence>
<evidence type="ECO:0000256" key="1">
    <source>
        <dbReference type="ARBA" id="ARBA00004127"/>
    </source>
</evidence>
<keyword evidence="8" id="KW-0067">ATP-binding</keyword>
<keyword evidence="4" id="KW-0813">Transport</keyword>
<evidence type="ECO:0000256" key="4">
    <source>
        <dbReference type="ARBA" id="ARBA00022448"/>
    </source>
</evidence>
<feature type="transmembrane region" description="Helical" evidence="16">
    <location>
        <begin position="1545"/>
        <end position="1563"/>
    </location>
</feature>
<keyword evidence="5 16" id="KW-0812">Transmembrane</keyword>
<feature type="transmembrane region" description="Helical" evidence="16">
    <location>
        <begin position="830"/>
        <end position="848"/>
    </location>
</feature>
<feature type="transmembrane region" description="Helical" evidence="16">
    <location>
        <begin position="1471"/>
        <end position="1490"/>
    </location>
</feature>
<dbReference type="EC" id="7.6.2.1" evidence="3"/>
<dbReference type="InterPro" id="IPR018993">
    <property type="entry name" value="FOP_dimerisation-dom_N"/>
</dbReference>
<organism evidence="21 22">
    <name type="scientific">Batrachochytrium salamandrivorans</name>
    <dbReference type="NCBI Taxonomy" id="1357716"/>
    <lineage>
        <taxon>Eukaryota</taxon>
        <taxon>Fungi</taxon>
        <taxon>Fungi incertae sedis</taxon>
        <taxon>Chytridiomycota</taxon>
        <taxon>Chytridiomycota incertae sedis</taxon>
        <taxon>Chytridiomycetes</taxon>
        <taxon>Rhizophydiales</taxon>
        <taxon>Rhizophydiales incertae sedis</taxon>
        <taxon>Batrachochytrium</taxon>
    </lineage>
</organism>
<dbReference type="InterPro" id="IPR036412">
    <property type="entry name" value="HAD-like_sf"/>
</dbReference>
<dbReference type="PROSITE" id="PS50896">
    <property type="entry name" value="LISH"/>
    <property type="match status" value="1"/>
</dbReference>
<feature type="compositionally biased region" description="Polar residues" evidence="15">
    <location>
        <begin position="308"/>
        <end position="321"/>
    </location>
</feature>
<dbReference type="InterPro" id="IPR032631">
    <property type="entry name" value="P-type_ATPase_N"/>
</dbReference>
<keyword evidence="22" id="KW-1185">Reference proteome</keyword>
<dbReference type="NCBIfam" id="TIGR01652">
    <property type="entry name" value="ATPase-Plipid"/>
    <property type="match status" value="1"/>
</dbReference>
<evidence type="ECO:0000259" key="19">
    <source>
        <dbReference type="Pfam" id="PF16209"/>
    </source>
</evidence>
<dbReference type="InterPro" id="IPR008250">
    <property type="entry name" value="ATPase_P-typ_transduc_dom_A_sf"/>
</dbReference>
<dbReference type="SUPFAM" id="SSF81660">
    <property type="entry name" value="Metal cation-transporting ATPase, ATP-binding domain N"/>
    <property type="match status" value="1"/>
</dbReference>
<keyword evidence="9" id="KW-0460">Magnesium</keyword>
<comment type="caution">
    <text evidence="21">The sequence shown here is derived from an EMBL/GenBank/DDBJ whole genome shotgun (WGS) entry which is preliminary data.</text>
</comment>
<evidence type="ECO:0000259" key="17">
    <source>
        <dbReference type="Pfam" id="PF00122"/>
    </source>
</evidence>
<reference evidence="21 22" key="1">
    <citation type="submission" date="2021-02" db="EMBL/GenBank/DDBJ databases">
        <title>Variation within the Batrachochytrium salamandrivorans European outbreak.</title>
        <authorList>
            <person name="Kelly M."/>
            <person name="Pasmans F."/>
            <person name="Shea T.P."/>
            <person name="Munoz J.F."/>
            <person name="Carranza S."/>
            <person name="Cuomo C.A."/>
            <person name="Martel A."/>
        </authorList>
    </citation>
    <scope>NUCLEOTIDE SEQUENCE [LARGE SCALE GENOMIC DNA]</scope>
    <source>
        <strain evidence="21 22">AMFP18/2</strain>
    </source>
</reference>
<evidence type="ECO:0000256" key="13">
    <source>
        <dbReference type="ARBA" id="ARBA00034036"/>
    </source>
</evidence>